<evidence type="ECO:0000313" key="1">
    <source>
        <dbReference type="EMBL" id="SEL14429.1"/>
    </source>
</evidence>
<proteinExistence type="predicted"/>
<evidence type="ECO:0000313" key="2">
    <source>
        <dbReference type="Proteomes" id="UP000199081"/>
    </source>
</evidence>
<dbReference type="Proteomes" id="UP000199081">
    <property type="component" value="Unassembled WGS sequence"/>
</dbReference>
<protein>
    <submittedName>
        <fullName evidence="1">Uncharacterized protein</fullName>
    </submittedName>
</protein>
<sequence>MNKKDFNSLETLGFSIFRDMHTERVYPNWMLRYFETLTESEQRVYFHSFRQVTDQMYSEDYLIDRLKWILKYPAIEMEYDLYVHAKLDLDFYYPAVFKPEKWTQLEEKYFDRFNEDILSVLESQENQAFSPNDSGDTHPF</sequence>
<name>A0A1H7MTP5_9LACT</name>
<dbReference type="OrthoDB" id="3010374at2"/>
<reference evidence="2" key="1">
    <citation type="submission" date="2016-10" db="EMBL/GenBank/DDBJ databases">
        <authorList>
            <person name="Varghese N."/>
            <person name="Submissions S."/>
        </authorList>
    </citation>
    <scope>NUCLEOTIDE SEQUENCE [LARGE SCALE GENOMIC DNA]</scope>
    <source>
        <strain evidence="2">DSM 19183</strain>
    </source>
</reference>
<dbReference type="EMBL" id="FNZU01000012">
    <property type="protein sequence ID" value="SEL14429.1"/>
    <property type="molecule type" value="Genomic_DNA"/>
</dbReference>
<keyword evidence="2" id="KW-1185">Reference proteome</keyword>
<accession>A0A1H7MTP5</accession>
<gene>
    <name evidence="1" type="ORF">SAMN04488099_11289</name>
</gene>
<organism evidence="1 2">
    <name type="scientific">Alkalibacterium pelagium</name>
    <dbReference type="NCBI Taxonomy" id="426702"/>
    <lineage>
        <taxon>Bacteria</taxon>
        <taxon>Bacillati</taxon>
        <taxon>Bacillota</taxon>
        <taxon>Bacilli</taxon>
        <taxon>Lactobacillales</taxon>
        <taxon>Carnobacteriaceae</taxon>
        <taxon>Alkalibacterium</taxon>
    </lineage>
</organism>
<dbReference type="AlphaFoldDB" id="A0A1H7MTP5"/>
<dbReference type="RefSeq" id="WP_143059437.1">
    <property type="nucleotide sequence ID" value="NZ_FNZU01000012.1"/>
</dbReference>